<name>A0A422PV47_9TRYP</name>
<feature type="signal peptide" evidence="2">
    <location>
        <begin position="1"/>
        <end position="32"/>
    </location>
</feature>
<dbReference type="Proteomes" id="UP000284403">
    <property type="component" value="Unassembled WGS sequence"/>
</dbReference>
<dbReference type="EMBL" id="MKKU01000153">
    <property type="protein sequence ID" value="RNF21601.1"/>
    <property type="molecule type" value="Genomic_DNA"/>
</dbReference>
<keyword evidence="1" id="KW-0812">Transmembrane</keyword>
<dbReference type="GeneID" id="40316948"/>
<dbReference type="AlphaFoldDB" id="A0A422PV47"/>
<organism evidence="3 4">
    <name type="scientific">Trypanosoma conorhini</name>
    <dbReference type="NCBI Taxonomy" id="83891"/>
    <lineage>
        <taxon>Eukaryota</taxon>
        <taxon>Discoba</taxon>
        <taxon>Euglenozoa</taxon>
        <taxon>Kinetoplastea</taxon>
        <taxon>Metakinetoplastina</taxon>
        <taxon>Trypanosomatida</taxon>
        <taxon>Trypanosomatidae</taxon>
        <taxon>Trypanosoma</taxon>
    </lineage>
</organism>
<feature type="transmembrane region" description="Helical" evidence="1">
    <location>
        <begin position="257"/>
        <end position="275"/>
    </location>
</feature>
<reference evidence="3 4" key="1">
    <citation type="journal article" date="2018" name="BMC Genomics">
        <title>Genomic comparison of Trypanosoma conorhini and Trypanosoma rangeli to Trypanosoma cruzi strains of high and low virulence.</title>
        <authorList>
            <person name="Bradwell K.R."/>
            <person name="Koparde V.N."/>
            <person name="Matveyev A.V."/>
            <person name="Serrano M.G."/>
            <person name="Alves J.M."/>
            <person name="Parikh H."/>
            <person name="Huang B."/>
            <person name="Lee V."/>
            <person name="Espinosa-Alvarez O."/>
            <person name="Ortiz P.A."/>
            <person name="Costa-Martins A.G."/>
            <person name="Teixeira M.M."/>
            <person name="Buck G.A."/>
        </authorList>
    </citation>
    <scope>NUCLEOTIDE SEQUENCE [LARGE SCALE GENOMIC DNA]</scope>
    <source>
        <strain evidence="3 4">025E</strain>
    </source>
</reference>
<proteinExistence type="predicted"/>
<sequence length="296" mass="32063">MPQTLRRVPGCALASLWLLLLLLSLLPSDVFGATLADGDGAEDAAEVTRREYRCRTCVALATVFREEVLRPAAGMQRAAAAAADRSDSDAVRAGARQRLVVNVHDAIDGLCRRVHELHRAEHKVRAVDASGREGAAEMREELRLHEDDVLGSRRAVRDAVDGLCAAVLEEVNEPLALEAFAALLPKSKKPDEASATERDAAHQLGEAGAFCERQQMCGPATLQNIANEDATRRRLAQQLSKTQQPLLPRQWREVAKAALLVAILVLLPLSAGLLLRRCWGRHTAAAAAHGAHKKSD</sequence>
<keyword evidence="1" id="KW-0472">Membrane</keyword>
<gene>
    <name evidence="3" type="ORF">Tco025E_03337</name>
</gene>
<keyword evidence="1" id="KW-1133">Transmembrane helix</keyword>
<evidence type="ECO:0000256" key="2">
    <source>
        <dbReference type="SAM" id="SignalP"/>
    </source>
</evidence>
<evidence type="ECO:0000313" key="3">
    <source>
        <dbReference type="EMBL" id="RNF21601.1"/>
    </source>
</evidence>
<dbReference type="RefSeq" id="XP_029229575.1">
    <property type="nucleotide sequence ID" value="XM_029370256.1"/>
</dbReference>
<protein>
    <recommendedName>
        <fullName evidence="5">DUF3456 domain-containing protein</fullName>
    </recommendedName>
</protein>
<feature type="chain" id="PRO_5019043872" description="DUF3456 domain-containing protein" evidence="2">
    <location>
        <begin position="33"/>
        <end position="296"/>
    </location>
</feature>
<keyword evidence="4" id="KW-1185">Reference proteome</keyword>
<evidence type="ECO:0000313" key="4">
    <source>
        <dbReference type="Proteomes" id="UP000284403"/>
    </source>
</evidence>
<keyword evidence="2" id="KW-0732">Signal</keyword>
<dbReference type="OrthoDB" id="243981at2759"/>
<accession>A0A422PV47</accession>
<evidence type="ECO:0008006" key="5">
    <source>
        <dbReference type="Google" id="ProtNLM"/>
    </source>
</evidence>
<comment type="caution">
    <text evidence="3">The sequence shown here is derived from an EMBL/GenBank/DDBJ whole genome shotgun (WGS) entry which is preliminary data.</text>
</comment>
<evidence type="ECO:0000256" key="1">
    <source>
        <dbReference type="SAM" id="Phobius"/>
    </source>
</evidence>